<evidence type="ECO:0000256" key="4">
    <source>
        <dbReference type="ARBA" id="ARBA00023163"/>
    </source>
</evidence>
<evidence type="ECO:0000259" key="5">
    <source>
        <dbReference type="PROSITE" id="PS50931"/>
    </source>
</evidence>
<dbReference type="SUPFAM" id="SSF53850">
    <property type="entry name" value="Periplasmic binding protein-like II"/>
    <property type="match status" value="1"/>
</dbReference>
<dbReference type="SUPFAM" id="SSF46785">
    <property type="entry name" value="Winged helix' DNA-binding domain"/>
    <property type="match status" value="1"/>
</dbReference>
<dbReference type="EMBL" id="JABWMJ010000010">
    <property type="protein sequence ID" value="NUZ08044.1"/>
    <property type="molecule type" value="Genomic_DNA"/>
</dbReference>
<organism evidence="6 7">
    <name type="scientific">Piscinibacter koreensis</name>
    <dbReference type="NCBI Taxonomy" id="2742824"/>
    <lineage>
        <taxon>Bacteria</taxon>
        <taxon>Pseudomonadati</taxon>
        <taxon>Pseudomonadota</taxon>
        <taxon>Betaproteobacteria</taxon>
        <taxon>Burkholderiales</taxon>
        <taxon>Sphaerotilaceae</taxon>
        <taxon>Piscinibacter</taxon>
    </lineage>
</organism>
<evidence type="ECO:0000256" key="1">
    <source>
        <dbReference type="ARBA" id="ARBA00009437"/>
    </source>
</evidence>
<keyword evidence="4" id="KW-0804">Transcription</keyword>
<comment type="similarity">
    <text evidence="1">Belongs to the LysR transcriptional regulatory family.</text>
</comment>
<dbReference type="InterPro" id="IPR005119">
    <property type="entry name" value="LysR_subst-bd"/>
</dbReference>
<evidence type="ECO:0000313" key="6">
    <source>
        <dbReference type="EMBL" id="NUZ08044.1"/>
    </source>
</evidence>
<comment type="caution">
    <text evidence="6">The sequence shown here is derived from an EMBL/GenBank/DDBJ whole genome shotgun (WGS) entry which is preliminary data.</text>
</comment>
<evidence type="ECO:0000256" key="3">
    <source>
        <dbReference type="ARBA" id="ARBA00023125"/>
    </source>
</evidence>
<reference evidence="6 7" key="1">
    <citation type="submission" date="2020-06" db="EMBL/GenBank/DDBJ databases">
        <title>Schlegella sp. ID0723 isolated from air conditioner.</title>
        <authorList>
            <person name="Kim D.Y."/>
            <person name="Kim D.-U."/>
        </authorList>
    </citation>
    <scope>NUCLEOTIDE SEQUENCE [LARGE SCALE GENOMIC DNA]</scope>
    <source>
        <strain evidence="6 7">ID0723</strain>
    </source>
</reference>
<proteinExistence type="inferred from homology"/>
<dbReference type="CDD" id="cd08432">
    <property type="entry name" value="PBP2_GcdR_TrpI_HvrB_AmpR_like"/>
    <property type="match status" value="1"/>
</dbReference>
<evidence type="ECO:0000256" key="2">
    <source>
        <dbReference type="ARBA" id="ARBA00023015"/>
    </source>
</evidence>
<accession>A0A7Y6TYB5</accession>
<dbReference type="GO" id="GO:0003700">
    <property type="term" value="F:DNA-binding transcription factor activity"/>
    <property type="evidence" value="ECO:0007669"/>
    <property type="project" value="InterPro"/>
</dbReference>
<dbReference type="InterPro" id="IPR058163">
    <property type="entry name" value="LysR-type_TF_proteobact-type"/>
</dbReference>
<dbReference type="PANTHER" id="PTHR30537">
    <property type="entry name" value="HTH-TYPE TRANSCRIPTIONAL REGULATOR"/>
    <property type="match status" value="1"/>
</dbReference>
<dbReference type="GO" id="GO:0043565">
    <property type="term" value="F:sequence-specific DNA binding"/>
    <property type="evidence" value="ECO:0007669"/>
    <property type="project" value="TreeGrafter"/>
</dbReference>
<sequence>MRAFEVVARHVSYTKAADELCVTHGAVRRHIGLLEDWLGTPLFRGSAAQLTLTEAGQRYLAEVGPSLARIANASAHLNAARAQTVRVNAPPTFSMRWFIPRMSSFQRRYGDVEIELTASTAPVDLEWQAYDVAVRGTPQPGVGDDSIRFMTIDLAPVCHVRLLEQGGLVNPEQLTRQTWITYQREPVSWTDWLARAGLGHLRPANVLPFEQMSFALQAAADGLGLVLVPLSLVADEIVAGRMCAPFGRLGAIEWAYHAHLPAHRREDPLITRFGEWLVREGRETERLLEGGAERRAPGR</sequence>
<evidence type="ECO:0000313" key="7">
    <source>
        <dbReference type="Proteomes" id="UP000529637"/>
    </source>
</evidence>
<keyword evidence="7" id="KW-1185">Reference proteome</keyword>
<protein>
    <submittedName>
        <fullName evidence="6">LysR family transcriptional regulator</fullName>
    </submittedName>
</protein>
<dbReference type="Gene3D" id="3.40.190.10">
    <property type="entry name" value="Periplasmic binding protein-like II"/>
    <property type="match status" value="2"/>
</dbReference>
<dbReference type="PROSITE" id="PS50931">
    <property type="entry name" value="HTH_LYSR"/>
    <property type="match status" value="1"/>
</dbReference>
<dbReference type="InterPro" id="IPR000847">
    <property type="entry name" value="LysR_HTH_N"/>
</dbReference>
<dbReference type="GO" id="GO:0006351">
    <property type="term" value="P:DNA-templated transcription"/>
    <property type="evidence" value="ECO:0007669"/>
    <property type="project" value="TreeGrafter"/>
</dbReference>
<keyword evidence="3" id="KW-0238">DNA-binding</keyword>
<dbReference type="AlphaFoldDB" id="A0A7Y6TYB5"/>
<feature type="domain" description="HTH lysR-type" evidence="5">
    <location>
        <begin position="1"/>
        <end position="53"/>
    </location>
</feature>
<gene>
    <name evidence="6" type="ORF">HQN59_19950</name>
</gene>
<name>A0A7Y6TYB5_9BURK</name>
<dbReference type="RefSeq" id="WP_176070876.1">
    <property type="nucleotide sequence ID" value="NZ_JABWMJ010000010.1"/>
</dbReference>
<dbReference type="PANTHER" id="PTHR30537:SF74">
    <property type="entry name" value="HTH-TYPE TRANSCRIPTIONAL REGULATOR TRPI"/>
    <property type="match status" value="1"/>
</dbReference>
<dbReference type="Pfam" id="PF03466">
    <property type="entry name" value="LysR_substrate"/>
    <property type="match status" value="1"/>
</dbReference>
<dbReference type="InterPro" id="IPR036390">
    <property type="entry name" value="WH_DNA-bd_sf"/>
</dbReference>
<keyword evidence="2" id="KW-0805">Transcription regulation</keyword>
<dbReference type="Pfam" id="PF00126">
    <property type="entry name" value="HTH_1"/>
    <property type="match status" value="1"/>
</dbReference>
<dbReference type="Proteomes" id="UP000529637">
    <property type="component" value="Unassembled WGS sequence"/>
</dbReference>
<dbReference type="Gene3D" id="1.10.10.10">
    <property type="entry name" value="Winged helix-like DNA-binding domain superfamily/Winged helix DNA-binding domain"/>
    <property type="match status" value="1"/>
</dbReference>
<dbReference type="InterPro" id="IPR036388">
    <property type="entry name" value="WH-like_DNA-bd_sf"/>
</dbReference>